<evidence type="ECO:0000256" key="4">
    <source>
        <dbReference type="ARBA" id="ARBA00022692"/>
    </source>
</evidence>
<comment type="function">
    <text evidence="9 10">This protein specifically catalyzes the removal of signal peptides from prolipoproteins.</text>
</comment>
<dbReference type="InterPro" id="IPR001872">
    <property type="entry name" value="Peptidase_A8"/>
</dbReference>
<keyword evidence="13" id="KW-1185">Reference proteome</keyword>
<evidence type="ECO:0000256" key="3">
    <source>
        <dbReference type="ARBA" id="ARBA00022670"/>
    </source>
</evidence>
<feature type="active site" evidence="9">
    <location>
        <position position="114"/>
    </location>
</feature>
<dbReference type="UniPathway" id="UPA00665"/>
<feature type="transmembrane region" description="Helical" evidence="9">
    <location>
        <begin position="59"/>
        <end position="79"/>
    </location>
</feature>
<accession>A0A2V1JZC5</accession>
<dbReference type="GO" id="GO:0005886">
    <property type="term" value="C:plasma membrane"/>
    <property type="evidence" value="ECO:0007669"/>
    <property type="project" value="UniProtKB-SubCell"/>
</dbReference>
<keyword evidence="6 9" id="KW-0378">Hydrolase</keyword>
<evidence type="ECO:0000256" key="10">
    <source>
        <dbReference type="RuleBase" id="RU000594"/>
    </source>
</evidence>
<feature type="transmembrane region" description="Helical" evidence="9">
    <location>
        <begin position="86"/>
        <end position="104"/>
    </location>
</feature>
<gene>
    <name evidence="9" type="primary">lspA</name>
    <name evidence="12" type="ORF">LG34_01070</name>
</gene>
<evidence type="ECO:0000256" key="9">
    <source>
        <dbReference type="HAMAP-Rule" id="MF_00161"/>
    </source>
</evidence>
<evidence type="ECO:0000256" key="2">
    <source>
        <dbReference type="ARBA" id="ARBA00022475"/>
    </source>
</evidence>
<dbReference type="AlphaFoldDB" id="A0A2V1JZC5"/>
<dbReference type="PANTHER" id="PTHR33695">
    <property type="entry name" value="LIPOPROTEIN SIGNAL PEPTIDASE"/>
    <property type="match status" value="1"/>
</dbReference>
<comment type="catalytic activity">
    <reaction evidence="9 10">
        <text>Release of signal peptides from bacterial membrane prolipoproteins. Hydrolyzes -Xaa-Yaa-Zaa-|-(S,diacylglyceryl)Cys-, in which Xaa is hydrophobic (preferably Leu), and Yaa (Ala or Ser) and Zaa (Gly or Ala) have small, neutral side chains.</text>
        <dbReference type="EC" id="3.4.23.36"/>
    </reaction>
</comment>
<dbReference type="PANTHER" id="PTHR33695:SF1">
    <property type="entry name" value="LIPOPROTEIN SIGNAL PEPTIDASE"/>
    <property type="match status" value="1"/>
</dbReference>
<protein>
    <recommendedName>
        <fullName evidence="9">Lipoprotein signal peptidase</fullName>
        <ecNumber evidence="9">3.4.23.36</ecNumber>
    </recommendedName>
    <alternativeName>
        <fullName evidence="9">Prolipoprotein signal peptidase</fullName>
    </alternativeName>
    <alternativeName>
        <fullName evidence="9">Signal peptidase II</fullName>
        <shortName evidence="9">SPase II</shortName>
    </alternativeName>
</protein>
<proteinExistence type="inferred from homology"/>
<evidence type="ECO:0000256" key="11">
    <source>
        <dbReference type="RuleBase" id="RU004181"/>
    </source>
</evidence>
<dbReference type="EMBL" id="JRFU01000009">
    <property type="protein sequence ID" value="PWE87948.1"/>
    <property type="molecule type" value="Genomic_DNA"/>
</dbReference>
<feature type="active site" evidence="9">
    <location>
        <position position="130"/>
    </location>
</feature>
<evidence type="ECO:0000256" key="8">
    <source>
        <dbReference type="ARBA" id="ARBA00023136"/>
    </source>
</evidence>
<dbReference type="HAMAP" id="MF_00161">
    <property type="entry name" value="LspA"/>
    <property type="match status" value="1"/>
</dbReference>
<comment type="caution">
    <text evidence="12">The sequence shown here is derived from an EMBL/GenBank/DDBJ whole genome shotgun (WGS) entry which is preliminary data.</text>
</comment>
<dbReference type="PRINTS" id="PR00781">
    <property type="entry name" value="LIPOSIGPTASE"/>
</dbReference>
<evidence type="ECO:0000256" key="6">
    <source>
        <dbReference type="ARBA" id="ARBA00022801"/>
    </source>
</evidence>
<sequence>MIFAVISFAILVAADQITKWMAVLHLKNQPAKVLINNVFELYYLENRGAAFGIFQGKRFAFLIITVVILLVLAYCFWNIPYTAKYMSLRCIIVLIGAGAVGNFIDRMSNGYVVDFFYFKLINFPVFNVADIYVTLSAVFLAILLLFKYKEEDLNVLVNSLKKSRKG</sequence>
<name>A0A2V1JZC5_EUBRA</name>
<keyword evidence="8 9" id="KW-0472">Membrane</keyword>
<feature type="transmembrane region" description="Helical" evidence="9">
    <location>
        <begin position="124"/>
        <end position="146"/>
    </location>
</feature>
<reference evidence="12 13" key="1">
    <citation type="submission" date="2014-09" db="EMBL/GenBank/DDBJ databases">
        <title>Butyrate-producing bacteria isolated from human gut.</title>
        <authorList>
            <person name="Zhang Q."/>
            <person name="Zhao L."/>
        </authorList>
    </citation>
    <scope>NUCLEOTIDE SEQUENCE [LARGE SCALE GENOMIC DNA]</scope>
    <source>
        <strain evidence="12 13">21</strain>
    </source>
</reference>
<evidence type="ECO:0000256" key="1">
    <source>
        <dbReference type="ARBA" id="ARBA00006139"/>
    </source>
</evidence>
<dbReference type="NCBIfam" id="TIGR00077">
    <property type="entry name" value="lspA"/>
    <property type="match status" value="1"/>
</dbReference>
<dbReference type="Proteomes" id="UP000245288">
    <property type="component" value="Unassembled WGS sequence"/>
</dbReference>
<evidence type="ECO:0000256" key="7">
    <source>
        <dbReference type="ARBA" id="ARBA00022989"/>
    </source>
</evidence>
<dbReference type="GO" id="GO:0006508">
    <property type="term" value="P:proteolysis"/>
    <property type="evidence" value="ECO:0007669"/>
    <property type="project" value="UniProtKB-KW"/>
</dbReference>
<comment type="pathway">
    <text evidence="9">Protein modification; lipoprotein biosynthesis (signal peptide cleavage).</text>
</comment>
<evidence type="ECO:0000313" key="12">
    <source>
        <dbReference type="EMBL" id="PWE87948.1"/>
    </source>
</evidence>
<evidence type="ECO:0000256" key="5">
    <source>
        <dbReference type="ARBA" id="ARBA00022750"/>
    </source>
</evidence>
<dbReference type="GO" id="GO:0004190">
    <property type="term" value="F:aspartic-type endopeptidase activity"/>
    <property type="evidence" value="ECO:0007669"/>
    <property type="project" value="UniProtKB-UniRule"/>
</dbReference>
<dbReference type="PROSITE" id="PS00855">
    <property type="entry name" value="SPASE_II"/>
    <property type="match status" value="1"/>
</dbReference>
<comment type="caution">
    <text evidence="9">Lacks conserved residue(s) required for the propagation of feature annotation.</text>
</comment>
<keyword evidence="3 9" id="KW-0645">Protease</keyword>
<comment type="similarity">
    <text evidence="1 9 11">Belongs to the peptidase A8 family.</text>
</comment>
<keyword evidence="4 9" id="KW-0812">Transmembrane</keyword>
<comment type="subcellular location">
    <subcellularLocation>
        <location evidence="9">Cell membrane</location>
        <topology evidence="9">Multi-pass membrane protein</topology>
    </subcellularLocation>
</comment>
<organism evidence="12 13">
    <name type="scientific">Eubacterium ramulus</name>
    <dbReference type="NCBI Taxonomy" id="39490"/>
    <lineage>
        <taxon>Bacteria</taxon>
        <taxon>Bacillati</taxon>
        <taxon>Bacillota</taxon>
        <taxon>Clostridia</taxon>
        <taxon>Eubacteriales</taxon>
        <taxon>Eubacteriaceae</taxon>
        <taxon>Eubacterium</taxon>
    </lineage>
</organism>
<dbReference type="Pfam" id="PF01252">
    <property type="entry name" value="Peptidase_A8"/>
    <property type="match status" value="1"/>
</dbReference>
<dbReference type="EC" id="3.4.23.36" evidence="9"/>
<keyword evidence="5 9" id="KW-0064">Aspartyl protease</keyword>
<keyword evidence="7 9" id="KW-1133">Transmembrane helix</keyword>
<keyword evidence="2 9" id="KW-1003">Cell membrane</keyword>
<evidence type="ECO:0000313" key="13">
    <source>
        <dbReference type="Proteomes" id="UP000245288"/>
    </source>
</evidence>